<dbReference type="Gene3D" id="3.30.70.580">
    <property type="entry name" value="Pseudouridine synthase I, catalytic domain, N-terminal subdomain"/>
    <property type="match status" value="1"/>
</dbReference>
<name>A0ABS0ZCC0_9GAMM</name>
<evidence type="ECO:0000313" key="6">
    <source>
        <dbReference type="EMBL" id="MBJ7551306.1"/>
    </source>
</evidence>
<dbReference type="InterPro" id="IPR018496">
    <property type="entry name" value="PsdUridine_synth_RsuA/RluB_CS"/>
</dbReference>
<keyword evidence="2 3" id="KW-0413">Isomerase</keyword>
<dbReference type="InterPro" id="IPR042092">
    <property type="entry name" value="PsdUridine_s_RsuA/RluB/E/F_cat"/>
</dbReference>
<dbReference type="PANTHER" id="PTHR47683:SF2">
    <property type="entry name" value="RNA-BINDING S4 DOMAIN-CONTAINING PROTEIN"/>
    <property type="match status" value="1"/>
</dbReference>
<evidence type="ECO:0000259" key="5">
    <source>
        <dbReference type="Pfam" id="PF00849"/>
    </source>
</evidence>
<dbReference type="InterPro" id="IPR020103">
    <property type="entry name" value="PsdUridine_synth_cat_dom_sf"/>
</dbReference>
<comment type="caution">
    <text evidence="6">The sequence shown here is derived from an EMBL/GenBank/DDBJ whole genome shotgun (WGS) entry which is preliminary data.</text>
</comment>
<reference evidence="6 7" key="1">
    <citation type="submission" date="2020-12" db="EMBL/GenBank/DDBJ databases">
        <title>Comparative genome analysis of fungal antagonists Marinomonas ostreistagni 398 and M. spartinae 468.</title>
        <authorList>
            <person name="Fields J.L."/>
            <person name="Mavrodi O.V."/>
            <person name="Biber P.D."/>
            <person name="Indest K.J."/>
            <person name="Mavrodi D.V."/>
        </authorList>
    </citation>
    <scope>NUCLEOTIDE SEQUENCE [LARGE SCALE GENOMIC DNA]</scope>
    <source>
        <strain evidence="6 7">USM7</strain>
    </source>
</reference>
<dbReference type="InterPro" id="IPR000748">
    <property type="entry name" value="PsdUridine_synth_RsuA/RluB/E/F"/>
</dbReference>
<proteinExistence type="inferred from homology"/>
<gene>
    <name evidence="6" type="ORF">JHD44_11485</name>
</gene>
<dbReference type="Proteomes" id="UP000598488">
    <property type="component" value="Unassembled WGS sequence"/>
</dbReference>
<dbReference type="PROSITE" id="PS01149">
    <property type="entry name" value="PSI_RSU"/>
    <property type="match status" value="1"/>
</dbReference>
<dbReference type="SUPFAM" id="SSF55120">
    <property type="entry name" value="Pseudouridine synthase"/>
    <property type="match status" value="1"/>
</dbReference>
<keyword evidence="7" id="KW-1185">Reference proteome</keyword>
<dbReference type="InterPro" id="IPR006145">
    <property type="entry name" value="PsdUridine_synth_RsuA/RluA"/>
</dbReference>
<comment type="similarity">
    <text evidence="1 3">Belongs to the pseudouridine synthase RsuA family.</text>
</comment>
<dbReference type="EMBL" id="JAEMUH010000010">
    <property type="protein sequence ID" value="MBJ7551306.1"/>
    <property type="molecule type" value="Genomic_DNA"/>
</dbReference>
<feature type="compositionally biased region" description="Polar residues" evidence="4">
    <location>
        <begin position="226"/>
        <end position="236"/>
    </location>
</feature>
<dbReference type="NCBIfam" id="TIGR00093">
    <property type="entry name" value="pseudouridine synthase"/>
    <property type="match status" value="1"/>
</dbReference>
<feature type="region of interest" description="Disordered" evidence="4">
    <location>
        <begin position="190"/>
        <end position="236"/>
    </location>
</feature>
<evidence type="ECO:0000256" key="3">
    <source>
        <dbReference type="RuleBase" id="RU003887"/>
    </source>
</evidence>
<dbReference type="Gene3D" id="3.30.70.1560">
    <property type="entry name" value="Alpha-L RNA-binding motif"/>
    <property type="match status" value="1"/>
</dbReference>
<protein>
    <recommendedName>
        <fullName evidence="3">Pseudouridine synthase</fullName>
        <ecNumber evidence="3">5.4.99.-</ecNumber>
    </recommendedName>
</protein>
<dbReference type="InterPro" id="IPR050343">
    <property type="entry name" value="RsuA_PseudoU_synthase"/>
</dbReference>
<evidence type="ECO:0000256" key="2">
    <source>
        <dbReference type="ARBA" id="ARBA00023235"/>
    </source>
</evidence>
<sequence>MKMLLLLNKPFQVLSQFTHDGDKDTLASYVDIANVYPAGRLDYDSEGLLLLTDHGPLQHLIASPTFKMPKTYWVQVEGDITAEAIDQLEKGVELKDGPTKPAKCQRIEAPNIWQRTPPIRERASIPTSWIELQITEGKNRQVRRMTAHVGFPTLRLIRAAIGPYSVENIPVGTYEIVEPTETLAAQVKEFEQEKARKSASSHRRRPHSGQRALSNGQRNTRRSDRSQPTSRTRGKR</sequence>
<dbReference type="PANTHER" id="PTHR47683">
    <property type="entry name" value="PSEUDOURIDINE SYNTHASE FAMILY PROTEIN-RELATED"/>
    <property type="match status" value="1"/>
</dbReference>
<accession>A0ABS0ZCC0</accession>
<feature type="domain" description="Pseudouridine synthase RsuA/RluA-like" evidence="5">
    <location>
        <begin position="4"/>
        <end position="148"/>
    </location>
</feature>
<evidence type="ECO:0000256" key="1">
    <source>
        <dbReference type="ARBA" id="ARBA00008348"/>
    </source>
</evidence>
<dbReference type="Pfam" id="PF00849">
    <property type="entry name" value="PseudoU_synth_2"/>
    <property type="match status" value="1"/>
</dbReference>
<dbReference type="EC" id="5.4.99.-" evidence="3"/>
<dbReference type="InterPro" id="IPR020094">
    <property type="entry name" value="TruA/RsuA/RluB/E/F_N"/>
</dbReference>
<organism evidence="6 7">
    <name type="scientific">Marinomonas ostreistagni</name>
    <dbReference type="NCBI Taxonomy" id="359209"/>
    <lineage>
        <taxon>Bacteria</taxon>
        <taxon>Pseudomonadati</taxon>
        <taxon>Pseudomonadota</taxon>
        <taxon>Gammaproteobacteria</taxon>
        <taxon>Oceanospirillales</taxon>
        <taxon>Oceanospirillaceae</taxon>
        <taxon>Marinomonas</taxon>
    </lineage>
</organism>
<evidence type="ECO:0000313" key="7">
    <source>
        <dbReference type="Proteomes" id="UP000598488"/>
    </source>
</evidence>
<feature type="compositionally biased region" description="Basic residues" evidence="4">
    <location>
        <begin position="197"/>
        <end position="208"/>
    </location>
</feature>
<evidence type="ECO:0000256" key="4">
    <source>
        <dbReference type="SAM" id="MobiDB-lite"/>
    </source>
</evidence>